<feature type="transmembrane region" description="Helical" evidence="2">
    <location>
        <begin position="401"/>
        <end position="422"/>
    </location>
</feature>
<protein>
    <submittedName>
        <fullName evidence="3">Uncharacterized protein</fullName>
    </submittedName>
</protein>
<dbReference type="EMBL" id="JAHMHS010000042">
    <property type="protein sequence ID" value="KAK1725368.1"/>
    <property type="molecule type" value="Genomic_DNA"/>
</dbReference>
<keyword evidence="2" id="KW-0812">Transmembrane</keyword>
<keyword evidence="2" id="KW-0472">Membrane</keyword>
<keyword evidence="4" id="KW-1185">Reference proteome</keyword>
<feature type="region of interest" description="Disordered" evidence="1">
    <location>
        <begin position="562"/>
        <end position="600"/>
    </location>
</feature>
<feature type="transmembrane region" description="Helical" evidence="2">
    <location>
        <begin position="195"/>
        <end position="213"/>
    </location>
</feature>
<feature type="transmembrane region" description="Helical" evidence="2">
    <location>
        <begin position="219"/>
        <end position="235"/>
    </location>
</feature>
<feature type="compositionally biased region" description="Basic and acidic residues" evidence="1">
    <location>
        <begin position="566"/>
        <end position="578"/>
    </location>
</feature>
<name>A0AAD8XHY4_GLOAC</name>
<dbReference type="RefSeq" id="XP_060365423.1">
    <property type="nucleotide sequence ID" value="XM_060508168.1"/>
</dbReference>
<dbReference type="GeneID" id="85392067"/>
<feature type="transmembrane region" description="Helical" evidence="2">
    <location>
        <begin position="443"/>
        <end position="468"/>
    </location>
</feature>
<sequence length="600" mass="67061">MAAAHTLSMDWSSWLSGSPDWAGTVSSIYDRAKHSETPNITVFLPYRWNQSSSAFDAQKDCYDTKSLFGFSTTGRGPTTANLYGCAAIATSAYLVQNENFVVDKSVNETISRVNLDSLKDFNATRVFEQIAGCIEKSCIGGNPLGECDPGVAKLTQSQVKADELDKVLEPLEDLCSVLSKGPEADIAGPGIAVSYYIQVALSIWFFIFCGLLPHQPDSSIFFGTLLAFRWVFRLFRKRSETEMDRLRSTLAHLRSTRFSVALCSTMIEFQETQAFFVMAIETATLTMVIMNSQSLAIRVDVGAAKVFASSNTLLVLITQAIMQRRGMYWWYTFILTAIVYVLCAIIQMLSLPTPSNLSNPSPEYATCGGRHSILQTCLQAEYSDYYIYGGYLQPSDQTIQFFIYTSIMVFLTADHLGHLPRLRRMMASANQGLKGRKIQTPAWVLKTLSVLGKILWFLLVALMAYTLLVNIVQVHSFVRETMRSKEQWTFGQVVAVLVWAPVLSKYIYYNIFGIELGVGKRIDDQYKVVLNEEKTPSTPPRAQGRFDSSRSLVDESSYISLSTIGDGHEDQRPARIETRSFSGGVKRKPLPPRTDGELPR</sequence>
<keyword evidence="2" id="KW-1133">Transmembrane helix</keyword>
<dbReference type="Proteomes" id="UP001244207">
    <property type="component" value="Unassembled WGS sequence"/>
</dbReference>
<evidence type="ECO:0000313" key="3">
    <source>
        <dbReference type="EMBL" id="KAK1725368.1"/>
    </source>
</evidence>
<proteinExistence type="predicted"/>
<evidence type="ECO:0000313" key="4">
    <source>
        <dbReference type="Proteomes" id="UP001244207"/>
    </source>
</evidence>
<reference evidence="3" key="1">
    <citation type="submission" date="2021-12" db="EMBL/GenBank/DDBJ databases">
        <title>Comparative genomics, transcriptomics and evolutionary studies reveal genomic signatures of adaptation to plant cell wall in hemibiotrophic fungi.</title>
        <authorList>
            <consortium name="DOE Joint Genome Institute"/>
            <person name="Baroncelli R."/>
            <person name="Diaz J.F."/>
            <person name="Benocci T."/>
            <person name="Peng M."/>
            <person name="Battaglia E."/>
            <person name="Haridas S."/>
            <person name="Andreopoulos W."/>
            <person name="Labutti K."/>
            <person name="Pangilinan J."/>
            <person name="Floch G.L."/>
            <person name="Makela M.R."/>
            <person name="Henrissat B."/>
            <person name="Grigoriev I.V."/>
            <person name="Crouch J.A."/>
            <person name="De Vries R.P."/>
            <person name="Sukno S.A."/>
            <person name="Thon M.R."/>
        </authorList>
    </citation>
    <scope>NUCLEOTIDE SEQUENCE</scope>
    <source>
        <strain evidence="3">CBS 112980</strain>
    </source>
</reference>
<accession>A0AAD8XHY4</accession>
<evidence type="ECO:0000256" key="2">
    <source>
        <dbReference type="SAM" id="Phobius"/>
    </source>
</evidence>
<organism evidence="3 4">
    <name type="scientific">Glomerella acutata</name>
    <name type="common">Colletotrichum acutatum</name>
    <dbReference type="NCBI Taxonomy" id="27357"/>
    <lineage>
        <taxon>Eukaryota</taxon>
        <taxon>Fungi</taxon>
        <taxon>Dikarya</taxon>
        <taxon>Ascomycota</taxon>
        <taxon>Pezizomycotina</taxon>
        <taxon>Sordariomycetes</taxon>
        <taxon>Hypocreomycetidae</taxon>
        <taxon>Glomerellales</taxon>
        <taxon>Glomerellaceae</taxon>
        <taxon>Colletotrichum</taxon>
        <taxon>Colletotrichum acutatum species complex</taxon>
    </lineage>
</organism>
<dbReference type="AlphaFoldDB" id="A0AAD8XHY4"/>
<comment type="caution">
    <text evidence="3">The sequence shown here is derived from an EMBL/GenBank/DDBJ whole genome shotgun (WGS) entry which is preliminary data.</text>
</comment>
<gene>
    <name evidence="3" type="ORF">BDZ83DRAFT_619978</name>
</gene>
<evidence type="ECO:0000256" key="1">
    <source>
        <dbReference type="SAM" id="MobiDB-lite"/>
    </source>
</evidence>
<feature type="transmembrane region" description="Helical" evidence="2">
    <location>
        <begin position="328"/>
        <end position="349"/>
    </location>
</feature>
<feature type="transmembrane region" description="Helical" evidence="2">
    <location>
        <begin position="488"/>
        <end position="508"/>
    </location>
</feature>